<evidence type="ECO:0000256" key="4">
    <source>
        <dbReference type="ARBA" id="ARBA00022801"/>
    </source>
</evidence>
<feature type="domain" description="Endoribonuclease YicC-like C-terminal" evidence="7">
    <location>
        <begin position="180"/>
        <end position="297"/>
    </location>
</feature>
<keyword evidence="4" id="KW-0378">Hydrolase</keyword>
<keyword evidence="9" id="KW-1185">Reference proteome</keyword>
<dbReference type="Pfam" id="PF08340">
    <property type="entry name" value="YicC-like_C"/>
    <property type="match status" value="1"/>
</dbReference>
<dbReference type="InterPro" id="IPR013527">
    <property type="entry name" value="YicC-like_N"/>
</dbReference>
<evidence type="ECO:0000256" key="5">
    <source>
        <dbReference type="ARBA" id="ARBA00035648"/>
    </source>
</evidence>
<feature type="domain" description="Endoribonuclease YicC-like N-terminal" evidence="6">
    <location>
        <begin position="6"/>
        <end position="161"/>
    </location>
</feature>
<accession>A0A6A7K9F4</accession>
<dbReference type="Proteomes" id="UP000440004">
    <property type="component" value="Unassembled WGS sequence"/>
</dbReference>
<evidence type="ECO:0000259" key="7">
    <source>
        <dbReference type="Pfam" id="PF08340"/>
    </source>
</evidence>
<proteinExistence type="inferred from homology"/>
<evidence type="ECO:0000256" key="1">
    <source>
        <dbReference type="ARBA" id="ARBA00001968"/>
    </source>
</evidence>
<keyword evidence="2" id="KW-0540">Nuclease</keyword>
<evidence type="ECO:0000259" key="6">
    <source>
        <dbReference type="Pfam" id="PF03755"/>
    </source>
</evidence>
<dbReference type="PANTHER" id="PTHR30636:SF3">
    <property type="entry name" value="UPF0701 PROTEIN YICC"/>
    <property type="match status" value="1"/>
</dbReference>
<organism evidence="8 9">
    <name type="scientific">Alkalibaculum sporogenes</name>
    <dbReference type="NCBI Taxonomy" id="2655001"/>
    <lineage>
        <taxon>Bacteria</taxon>
        <taxon>Bacillati</taxon>
        <taxon>Bacillota</taxon>
        <taxon>Clostridia</taxon>
        <taxon>Eubacteriales</taxon>
        <taxon>Eubacteriaceae</taxon>
        <taxon>Alkalibaculum</taxon>
    </lineage>
</organism>
<reference evidence="8 9" key="1">
    <citation type="submission" date="2019-10" db="EMBL/GenBank/DDBJ databases">
        <title>Alkalibaculum tamaniensis sp.nov., a new alkaliphilic acetogen, isolated on methoxylated aromatics from a mud volcano.</title>
        <authorList>
            <person name="Khomyakova M.A."/>
            <person name="Merkel A.Y."/>
            <person name="Bonch-Osmolovskaya E.A."/>
            <person name="Slobodkin A.I."/>
        </authorList>
    </citation>
    <scope>NUCLEOTIDE SEQUENCE [LARGE SCALE GENOMIC DNA]</scope>
    <source>
        <strain evidence="8 9">M08DMB</strain>
    </source>
</reference>
<dbReference type="InterPro" id="IPR013551">
    <property type="entry name" value="YicC-like_C"/>
</dbReference>
<dbReference type="PANTHER" id="PTHR30636">
    <property type="entry name" value="UPF0701 PROTEIN YICC"/>
    <property type="match status" value="1"/>
</dbReference>
<evidence type="ECO:0000256" key="2">
    <source>
        <dbReference type="ARBA" id="ARBA00022722"/>
    </source>
</evidence>
<gene>
    <name evidence="8" type="ORF">GC105_09510</name>
</gene>
<dbReference type="InterPro" id="IPR005229">
    <property type="entry name" value="YicC/YloC-like"/>
</dbReference>
<evidence type="ECO:0000313" key="9">
    <source>
        <dbReference type="Proteomes" id="UP000440004"/>
    </source>
</evidence>
<dbReference type="NCBIfam" id="TIGR00255">
    <property type="entry name" value="YicC/YloC family endoribonuclease"/>
    <property type="match status" value="1"/>
</dbReference>
<dbReference type="GO" id="GO:0016787">
    <property type="term" value="F:hydrolase activity"/>
    <property type="evidence" value="ECO:0007669"/>
    <property type="project" value="UniProtKB-KW"/>
</dbReference>
<keyword evidence="3" id="KW-0255">Endonuclease</keyword>
<dbReference type="Pfam" id="PF03755">
    <property type="entry name" value="YicC-like_N"/>
    <property type="match status" value="1"/>
</dbReference>
<dbReference type="EMBL" id="WHNX01000013">
    <property type="protein sequence ID" value="MPW26026.1"/>
    <property type="molecule type" value="Genomic_DNA"/>
</dbReference>
<dbReference type="AlphaFoldDB" id="A0A6A7K9F4"/>
<evidence type="ECO:0000313" key="8">
    <source>
        <dbReference type="EMBL" id="MPW26026.1"/>
    </source>
</evidence>
<evidence type="ECO:0000256" key="3">
    <source>
        <dbReference type="ARBA" id="ARBA00022759"/>
    </source>
</evidence>
<comment type="cofactor">
    <cofactor evidence="1">
        <name>a divalent metal cation</name>
        <dbReference type="ChEBI" id="CHEBI:60240"/>
    </cofactor>
</comment>
<sequence length="297" mass="34773">MEVTCLKSMTGFGRGEYKDDQYEIIVEIKSINHRYKDFFIKIPRQISMMEENIRRYVSEHISRGRVEVNIKLNKSNVSDKSLYLNNNLAQEYIECLNAIKNNFNEVTGDISLSLISRFPDIITTVEDEVDLEYLWKKIKPGLQDAVANTLKSRESEGDILKTDFEKRLQYITGYLDIIIKEAPNVTIEYKKRLEIKMREYTQAVELDEVRLLNEVAIFSDKVSVDEEITRLKSHIERFYTIMSEKEPVGRKIDFLIQEMNREINTIGSKSNSIDISNSVVDMKSELEKMREQIQNIE</sequence>
<comment type="similarity">
    <text evidence="5">Belongs to the YicC/YloC family.</text>
</comment>
<comment type="caution">
    <text evidence="8">The sequence shown here is derived from an EMBL/GenBank/DDBJ whole genome shotgun (WGS) entry which is preliminary data.</text>
</comment>
<dbReference type="GO" id="GO:0004521">
    <property type="term" value="F:RNA endonuclease activity"/>
    <property type="evidence" value="ECO:0007669"/>
    <property type="project" value="InterPro"/>
</dbReference>
<name>A0A6A7K9F4_9FIRM</name>
<protein>
    <submittedName>
        <fullName evidence="8">YicC family protein</fullName>
    </submittedName>
</protein>